<accession>A0A927F357</accession>
<name>A0A927F357_9ACTN</name>
<evidence type="ECO:0000259" key="1">
    <source>
        <dbReference type="SMART" id="SM00530"/>
    </source>
</evidence>
<proteinExistence type="predicted"/>
<evidence type="ECO:0000313" key="3">
    <source>
        <dbReference type="Proteomes" id="UP000632289"/>
    </source>
</evidence>
<sequence length="233" mass="25630">MHARPPFDAAAARRLRESLGMTPAHVSYGMWAAFGLRIAPETIAAWELQEAGPNETELAALAGALWCAPGDLLGTPRTLHEYRLLKGIAQSDVALRIGMPTARYAEVERTGKWTGSDQQAATLAVTLDLSPRTHIELIGKDGALRGYLRSAAGSRWQAYVKPVHKLLPTLERSTVERVLERLNDEFHKRSFSSLSWISTETETGSNSVDAGRQYLDEVTEHFWAHLAALRGTG</sequence>
<keyword evidence="3" id="KW-1185">Reference proteome</keyword>
<dbReference type="Proteomes" id="UP000632289">
    <property type="component" value="Unassembled WGS sequence"/>
</dbReference>
<evidence type="ECO:0000313" key="2">
    <source>
        <dbReference type="EMBL" id="MBD3934130.1"/>
    </source>
</evidence>
<protein>
    <submittedName>
        <fullName evidence="2">Helix-turn-helix transcriptional regulator</fullName>
    </submittedName>
</protein>
<gene>
    <name evidence="2" type="ORF">IF129_21535</name>
</gene>
<dbReference type="RefSeq" id="WP_191211427.1">
    <property type="nucleotide sequence ID" value="NZ_BAABKL010000041.1"/>
</dbReference>
<dbReference type="InterPro" id="IPR001387">
    <property type="entry name" value="Cro/C1-type_HTH"/>
</dbReference>
<reference evidence="2" key="1">
    <citation type="submission" date="2020-09" db="EMBL/GenBank/DDBJ databases">
        <title>Secondary metabolite and genome analysis of marine Streptomyces chumphonensis KK1-2T.</title>
        <authorList>
            <person name="Phongsopitanun W."/>
            <person name="Kanchanasin P."/>
            <person name="Pittayakhajonwut P."/>
            <person name="Suwanborirux K."/>
            <person name="Tanasupawat S."/>
        </authorList>
    </citation>
    <scope>NUCLEOTIDE SEQUENCE</scope>
    <source>
        <strain evidence="2">KK1-2</strain>
    </source>
</reference>
<dbReference type="CDD" id="cd00093">
    <property type="entry name" value="HTH_XRE"/>
    <property type="match status" value="2"/>
</dbReference>
<feature type="domain" description="HTH cro/C1-type" evidence="1">
    <location>
        <begin position="11"/>
        <end position="72"/>
    </location>
</feature>
<feature type="domain" description="HTH cro/C1-type" evidence="1">
    <location>
        <begin position="78"/>
        <end position="134"/>
    </location>
</feature>
<dbReference type="EMBL" id="JACXYU010000014">
    <property type="protein sequence ID" value="MBD3934130.1"/>
    <property type="molecule type" value="Genomic_DNA"/>
</dbReference>
<dbReference type="SMART" id="SM00530">
    <property type="entry name" value="HTH_XRE"/>
    <property type="match status" value="2"/>
</dbReference>
<organism evidence="2 3">
    <name type="scientific">Streptomyces chumphonensis</name>
    <dbReference type="NCBI Taxonomy" id="1214925"/>
    <lineage>
        <taxon>Bacteria</taxon>
        <taxon>Bacillati</taxon>
        <taxon>Actinomycetota</taxon>
        <taxon>Actinomycetes</taxon>
        <taxon>Kitasatosporales</taxon>
        <taxon>Streptomycetaceae</taxon>
        <taxon>Streptomyces</taxon>
    </lineage>
</organism>
<dbReference type="AlphaFoldDB" id="A0A927F357"/>
<comment type="caution">
    <text evidence="2">The sequence shown here is derived from an EMBL/GenBank/DDBJ whole genome shotgun (WGS) entry which is preliminary data.</text>
</comment>